<keyword evidence="2" id="KW-1185">Reference proteome</keyword>
<reference evidence="2" key="2">
    <citation type="submission" date="2015-01" db="EMBL/GenBank/DDBJ databases">
        <title>Evolutionary Origins and Diversification of the Mycorrhizal Mutualists.</title>
        <authorList>
            <consortium name="DOE Joint Genome Institute"/>
            <consortium name="Mycorrhizal Genomics Consortium"/>
            <person name="Kohler A."/>
            <person name="Kuo A."/>
            <person name="Nagy L.G."/>
            <person name="Floudas D."/>
            <person name="Copeland A."/>
            <person name="Barry K.W."/>
            <person name="Cichocki N."/>
            <person name="Veneault-Fourrey C."/>
            <person name="LaButti K."/>
            <person name="Lindquist E.A."/>
            <person name="Lipzen A."/>
            <person name="Lundell T."/>
            <person name="Morin E."/>
            <person name="Murat C."/>
            <person name="Riley R."/>
            <person name="Ohm R."/>
            <person name="Sun H."/>
            <person name="Tunlid A."/>
            <person name="Henrissat B."/>
            <person name="Grigoriev I.V."/>
            <person name="Hibbett D.S."/>
            <person name="Martin F."/>
        </authorList>
    </citation>
    <scope>NUCLEOTIDE SEQUENCE [LARGE SCALE GENOMIC DNA]</scope>
    <source>
        <strain evidence="2">LaAM-08-1</strain>
    </source>
</reference>
<dbReference type="AlphaFoldDB" id="A0A0C9XCK8"/>
<reference evidence="1 2" key="1">
    <citation type="submission" date="2014-04" db="EMBL/GenBank/DDBJ databases">
        <authorList>
            <consortium name="DOE Joint Genome Institute"/>
            <person name="Kuo A."/>
            <person name="Kohler A."/>
            <person name="Nagy L.G."/>
            <person name="Floudas D."/>
            <person name="Copeland A."/>
            <person name="Barry K.W."/>
            <person name="Cichocki N."/>
            <person name="Veneault-Fourrey C."/>
            <person name="LaButti K."/>
            <person name="Lindquist E.A."/>
            <person name="Lipzen A."/>
            <person name="Lundell T."/>
            <person name="Morin E."/>
            <person name="Murat C."/>
            <person name="Sun H."/>
            <person name="Tunlid A."/>
            <person name="Henrissat B."/>
            <person name="Grigoriev I.V."/>
            <person name="Hibbett D.S."/>
            <person name="Martin F."/>
            <person name="Nordberg H.P."/>
            <person name="Cantor M.N."/>
            <person name="Hua S.X."/>
        </authorList>
    </citation>
    <scope>NUCLEOTIDE SEQUENCE [LARGE SCALE GENOMIC DNA]</scope>
    <source>
        <strain evidence="1 2">LaAM-08-1</strain>
    </source>
</reference>
<sequence length="77" mass="8518">MSLLTCGTNIDGAIGVLRSRPLVSESDAGTFIQFYAHNDIFASFKTLRELSSALRNISRSSDLISAFWMRTRCIGET</sequence>
<gene>
    <name evidence="1" type="ORF">K443DRAFT_684135</name>
</gene>
<proteinExistence type="predicted"/>
<dbReference type="EMBL" id="KN838816">
    <property type="protein sequence ID" value="KIJ93952.1"/>
    <property type="molecule type" value="Genomic_DNA"/>
</dbReference>
<evidence type="ECO:0000313" key="2">
    <source>
        <dbReference type="Proteomes" id="UP000054477"/>
    </source>
</evidence>
<dbReference type="HOGENOM" id="CLU_2638431_0_0_1"/>
<evidence type="ECO:0000313" key="1">
    <source>
        <dbReference type="EMBL" id="KIJ93952.1"/>
    </source>
</evidence>
<dbReference type="Proteomes" id="UP000054477">
    <property type="component" value="Unassembled WGS sequence"/>
</dbReference>
<organism evidence="1 2">
    <name type="scientific">Laccaria amethystina LaAM-08-1</name>
    <dbReference type="NCBI Taxonomy" id="1095629"/>
    <lineage>
        <taxon>Eukaryota</taxon>
        <taxon>Fungi</taxon>
        <taxon>Dikarya</taxon>
        <taxon>Basidiomycota</taxon>
        <taxon>Agaricomycotina</taxon>
        <taxon>Agaricomycetes</taxon>
        <taxon>Agaricomycetidae</taxon>
        <taxon>Agaricales</taxon>
        <taxon>Agaricineae</taxon>
        <taxon>Hydnangiaceae</taxon>
        <taxon>Laccaria</taxon>
    </lineage>
</organism>
<accession>A0A0C9XCK8</accession>
<protein>
    <submittedName>
        <fullName evidence="1">Uncharacterized protein</fullName>
    </submittedName>
</protein>
<name>A0A0C9XCK8_9AGAR</name>